<dbReference type="GO" id="GO:0016747">
    <property type="term" value="F:acyltransferase activity, transferring groups other than amino-acyl groups"/>
    <property type="evidence" value="ECO:0007669"/>
    <property type="project" value="InterPro"/>
</dbReference>
<sequence length="211" mass="23914">MTITIRPATEDDLPQIRGIFEHYVLNTVLSFLVKQPPSDYIASRFREITARNLPYLVAVDDKTQIVGYSYASAFRGYMIGYGHTVEISLFCHPAHTNKGIGSQMIKRLIDLLRTTRHLTREIGYDDHALESDVKKVIAIMAVDETAPGEGLALRDWYKRWGFEEVGRLKGVGLKLGRMYSVQVTRSYRRLTKVLTASTPSISSYTYSNPGY</sequence>
<dbReference type="OrthoDB" id="2129362at2759"/>
<accession>A0A1C1CCG9</accession>
<dbReference type="VEuPathDB" id="FungiDB:G647_09291"/>
<dbReference type="PROSITE" id="PS51186">
    <property type="entry name" value="GNAT"/>
    <property type="match status" value="1"/>
</dbReference>
<feature type="domain" description="N-acetyltransferase" evidence="1">
    <location>
        <begin position="3"/>
        <end position="186"/>
    </location>
</feature>
<proteinExistence type="predicted"/>
<dbReference type="eggNOG" id="ENOG502S5BC">
    <property type="taxonomic scope" value="Eukaryota"/>
</dbReference>
<dbReference type="STRING" id="86049.A0A1C1CCG9"/>
<dbReference type="AlphaFoldDB" id="A0A1C1CCG9"/>
<protein>
    <submittedName>
        <fullName evidence="2">GNAT family N-acetyltransferase</fullName>
    </submittedName>
</protein>
<keyword evidence="2" id="KW-0808">Transferase</keyword>
<dbReference type="InterPro" id="IPR000182">
    <property type="entry name" value="GNAT_dom"/>
</dbReference>
<dbReference type="EMBL" id="LGRB01000016">
    <property type="protein sequence ID" value="OCT46230.1"/>
    <property type="molecule type" value="Genomic_DNA"/>
</dbReference>
<evidence type="ECO:0000313" key="2">
    <source>
        <dbReference type="EMBL" id="OCT46230.1"/>
    </source>
</evidence>
<dbReference type="SUPFAM" id="SSF55729">
    <property type="entry name" value="Acyl-CoA N-acyltransferases (Nat)"/>
    <property type="match status" value="1"/>
</dbReference>
<evidence type="ECO:0000259" key="1">
    <source>
        <dbReference type="PROSITE" id="PS51186"/>
    </source>
</evidence>
<gene>
    <name evidence="2" type="ORF">CLCR_01321</name>
</gene>
<keyword evidence="3" id="KW-1185">Reference proteome</keyword>
<comment type="caution">
    <text evidence="2">The sequence shown here is derived from an EMBL/GenBank/DDBJ whole genome shotgun (WGS) entry which is preliminary data.</text>
</comment>
<dbReference type="Pfam" id="PF00583">
    <property type="entry name" value="Acetyltransf_1"/>
    <property type="match status" value="1"/>
</dbReference>
<dbReference type="Proteomes" id="UP000094526">
    <property type="component" value="Unassembled WGS sequence"/>
</dbReference>
<evidence type="ECO:0000313" key="3">
    <source>
        <dbReference type="Proteomes" id="UP000094526"/>
    </source>
</evidence>
<dbReference type="VEuPathDB" id="FungiDB:CLCR_01321"/>
<reference evidence="3" key="1">
    <citation type="submission" date="2015-07" db="EMBL/GenBank/DDBJ databases">
        <authorList>
            <person name="Teixeira M.M."/>
            <person name="Souza R.C."/>
            <person name="Almeida L.G."/>
            <person name="Vicente V.A."/>
            <person name="de Hoog S."/>
            <person name="Bocca A.L."/>
            <person name="de Almeida S.R."/>
            <person name="Vasconcelos A.T."/>
            <person name="Felipe M.S."/>
        </authorList>
    </citation>
    <scope>NUCLEOTIDE SEQUENCE [LARGE SCALE GENOMIC DNA]</scope>
    <source>
        <strain evidence="3">KSF</strain>
    </source>
</reference>
<dbReference type="Gene3D" id="3.40.630.30">
    <property type="match status" value="1"/>
</dbReference>
<organism evidence="2 3">
    <name type="scientific">Cladophialophora carrionii</name>
    <dbReference type="NCBI Taxonomy" id="86049"/>
    <lineage>
        <taxon>Eukaryota</taxon>
        <taxon>Fungi</taxon>
        <taxon>Dikarya</taxon>
        <taxon>Ascomycota</taxon>
        <taxon>Pezizomycotina</taxon>
        <taxon>Eurotiomycetes</taxon>
        <taxon>Chaetothyriomycetidae</taxon>
        <taxon>Chaetothyriales</taxon>
        <taxon>Herpotrichiellaceae</taxon>
        <taxon>Cladophialophora</taxon>
    </lineage>
</organism>
<dbReference type="InterPro" id="IPR016181">
    <property type="entry name" value="Acyl_CoA_acyltransferase"/>
</dbReference>
<name>A0A1C1CCG9_9EURO</name>
<dbReference type="CDD" id="cd04301">
    <property type="entry name" value="NAT_SF"/>
    <property type="match status" value="1"/>
</dbReference>